<sequence>MPIIDKIAALQTDMTAWRRDIHAHPELGFEENRTSDIVAAKLAEFGNITVHRGLAKTGVVGTLKGLETGSGRAIGLRADMDALPMPEANDFDYASRHPGKMHACGHDGHTTMLLGAARYLAETRNFDGTIHFIFQPAEEGQGGGRKMIEDGLFEQFDCEQVYGLHNWPELAAGKIAVHPGPVMAAADQFEIIVSGHGAHAAMPHRGIDPVLVAAHIVTAAQSLISRGTDPADSAVLSITMVDAGTAYNVIPDSAALRGTMRTFSEQTRSRIKTQLAHLATSIAEGFGAKAVVNIRPGGYPATINTEPEARRAAEIAAQVVGSDNVVWAPPPTMAAEDFGYMLQQRPGAYIWLGHGGHSGPGCRLHNPHYDFNDAILTTGASYWASLVETLLPRSA</sequence>
<accession>A0A418VX97</accession>
<dbReference type="FunFam" id="3.30.70.360:FF:000014">
    <property type="entry name" value="N-acyl-L-amino acid amidohydrolase"/>
    <property type="match status" value="1"/>
</dbReference>
<evidence type="ECO:0000256" key="1">
    <source>
        <dbReference type="ARBA" id="ARBA00006153"/>
    </source>
</evidence>
<dbReference type="Pfam" id="PF01546">
    <property type="entry name" value="Peptidase_M20"/>
    <property type="match status" value="1"/>
</dbReference>
<feature type="binding site" evidence="3">
    <location>
        <position position="165"/>
    </location>
    <ligand>
        <name>Mn(2+)</name>
        <dbReference type="ChEBI" id="CHEBI:29035"/>
        <label>2</label>
    </ligand>
</feature>
<feature type="binding site" evidence="3">
    <location>
        <position position="104"/>
    </location>
    <ligand>
        <name>Mn(2+)</name>
        <dbReference type="ChEBI" id="CHEBI:29035"/>
        <label>2</label>
    </ligand>
</feature>
<evidence type="ECO:0000259" key="4">
    <source>
        <dbReference type="Pfam" id="PF07687"/>
    </source>
</evidence>
<comment type="caution">
    <text evidence="5">The sequence shown here is derived from an EMBL/GenBank/DDBJ whole genome shotgun (WGS) entry which is preliminary data.</text>
</comment>
<organism evidence="5 6">
    <name type="scientific">Azospirillum cavernae</name>
    <dbReference type="NCBI Taxonomy" id="2320860"/>
    <lineage>
        <taxon>Bacteria</taxon>
        <taxon>Pseudomonadati</taxon>
        <taxon>Pseudomonadota</taxon>
        <taxon>Alphaproteobacteria</taxon>
        <taxon>Rhodospirillales</taxon>
        <taxon>Azospirillaceae</taxon>
        <taxon>Azospirillum</taxon>
    </lineage>
</organism>
<dbReference type="EMBL" id="QYUL01000002">
    <property type="protein sequence ID" value="RJF81766.1"/>
    <property type="molecule type" value="Genomic_DNA"/>
</dbReference>
<feature type="binding site" evidence="3">
    <location>
        <position position="365"/>
    </location>
    <ligand>
        <name>Mn(2+)</name>
        <dbReference type="ChEBI" id="CHEBI:29035"/>
        <label>2</label>
    </ligand>
</feature>
<feature type="binding site" evidence="3">
    <location>
        <position position="139"/>
    </location>
    <ligand>
        <name>Mn(2+)</name>
        <dbReference type="ChEBI" id="CHEBI:29035"/>
        <label>2</label>
    </ligand>
</feature>
<name>A0A418VX97_9PROT</name>
<dbReference type="Gene3D" id="3.40.630.10">
    <property type="entry name" value="Zn peptidases"/>
    <property type="match status" value="1"/>
</dbReference>
<dbReference type="Gene3D" id="3.30.70.360">
    <property type="match status" value="1"/>
</dbReference>
<dbReference type="InterPro" id="IPR002933">
    <property type="entry name" value="Peptidase_M20"/>
</dbReference>
<dbReference type="GO" id="GO:0046872">
    <property type="term" value="F:metal ion binding"/>
    <property type="evidence" value="ECO:0007669"/>
    <property type="project" value="UniProtKB-KW"/>
</dbReference>
<dbReference type="SUPFAM" id="SSF55031">
    <property type="entry name" value="Bacterial exopeptidase dimerisation domain"/>
    <property type="match status" value="1"/>
</dbReference>
<keyword evidence="3" id="KW-0479">Metal-binding</keyword>
<feature type="domain" description="Peptidase M20 dimerisation" evidence="4">
    <location>
        <begin position="188"/>
        <end position="282"/>
    </location>
</feature>
<dbReference type="InterPro" id="IPR036264">
    <property type="entry name" value="Bact_exopeptidase_dim_dom"/>
</dbReference>
<evidence type="ECO:0000313" key="5">
    <source>
        <dbReference type="EMBL" id="RJF81766.1"/>
    </source>
</evidence>
<dbReference type="SUPFAM" id="SSF53187">
    <property type="entry name" value="Zn-dependent exopeptidases"/>
    <property type="match status" value="1"/>
</dbReference>
<dbReference type="Pfam" id="PF07687">
    <property type="entry name" value="M20_dimer"/>
    <property type="match status" value="1"/>
</dbReference>
<dbReference type="AlphaFoldDB" id="A0A418VX97"/>
<evidence type="ECO:0000313" key="6">
    <source>
        <dbReference type="Proteomes" id="UP000283458"/>
    </source>
</evidence>
<comment type="cofactor">
    <cofactor evidence="3">
        <name>Mn(2+)</name>
        <dbReference type="ChEBI" id="CHEBI:29035"/>
    </cofactor>
    <text evidence="3">The Mn(2+) ion enhances activity.</text>
</comment>
<keyword evidence="3" id="KW-0464">Manganese</keyword>
<dbReference type="CDD" id="cd05666">
    <property type="entry name" value="M20_Acy1-like"/>
    <property type="match status" value="1"/>
</dbReference>
<gene>
    <name evidence="5" type="ORF">D3877_16785</name>
</gene>
<keyword evidence="6" id="KW-1185">Reference proteome</keyword>
<dbReference type="PIRSF" id="PIRSF005962">
    <property type="entry name" value="Pept_M20D_amidohydro"/>
    <property type="match status" value="1"/>
</dbReference>
<proteinExistence type="inferred from homology"/>
<protein>
    <submittedName>
        <fullName evidence="5">Amidohydrolase</fullName>
    </submittedName>
</protein>
<comment type="similarity">
    <text evidence="1">Belongs to the peptidase M20 family.</text>
</comment>
<reference evidence="5 6" key="1">
    <citation type="submission" date="2018-09" db="EMBL/GenBank/DDBJ databases">
        <authorList>
            <person name="Zhu H."/>
        </authorList>
    </citation>
    <scope>NUCLEOTIDE SEQUENCE [LARGE SCALE GENOMIC DNA]</scope>
    <source>
        <strain evidence="5 6">K2W22B-5</strain>
    </source>
</reference>
<dbReference type="OrthoDB" id="9777385at2"/>
<dbReference type="PANTHER" id="PTHR11014">
    <property type="entry name" value="PEPTIDASE M20 FAMILY MEMBER"/>
    <property type="match status" value="1"/>
</dbReference>
<evidence type="ECO:0000256" key="3">
    <source>
        <dbReference type="PIRSR" id="PIRSR005962-1"/>
    </source>
</evidence>
<dbReference type="NCBIfam" id="TIGR01891">
    <property type="entry name" value="amidohydrolases"/>
    <property type="match status" value="1"/>
</dbReference>
<dbReference type="RefSeq" id="WP_119831857.1">
    <property type="nucleotide sequence ID" value="NZ_QYUL01000002.1"/>
</dbReference>
<evidence type="ECO:0000256" key="2">
    <source>
        <dbReference type="ARBA" id="ARBA00022801"/>
    </source>
</evidence>
<keyword evidence="2 5" id="KW-0378">Hydrolase</keyword>
<feature type="binding site" evidence="3">
    <location>
        <position position="106"/>
    </location>
    <ligand>
        <name>Mn(2+)</name>
        <dbReference type="ChEBI" id="CHEBI:29035"/>
        <label>2</label>
    </ligand>
</feature>
<dbReference type="Proteomes" id="UP000283458">
    <property type="component" value="Unassembled WGS sequence"/>
</dbReference>
<dbReference type="InterPro" id="IPR011650">
    <property type="entry name" value="Peptidase_M20_dimer"/>
</dbReference>
<dbReference type="InterPro" id="IPR017439">
    <property type="entry name" value="Amidohydrolase"/>
</dbReference>
<dbReference type="PANTHER" id="PTHR11014:SF63">
    <property type="entry name" value="METALLOPEPTIDASE, PUTATIVE (AFU_ORTHOLOGUE AFUA_6G09600)-RELATED"/>
    <property type="match status" value="1"/>
</dbReference>
<dbReference type="GO" id="GO:0016787">
    <property type="term" value="F:hydrolase activity"/>
    <property type="evidence" value="ECO:0007669"/>
    <property type="project" value="UniProtKB-KW"/>
</dbReference>